<dbReference type="EMBL" id="ML769709">
    <property type="protein sequence ID" value="KAE9389175.1"/>
    <property type="molecule type" value="Genomic_DNA"/>
</dbReference>
<dbReference type="OrthoDB" id="3056889at2759"/>
<proteinExistence type="predicted"/>
<gene>
    <name evidence="3" type="ORF">BT96DRAFT_947075</name>
</gene>
<feature type="compositionally biased region" description="Polar residues" evidence="1">
    <location>
        <begin position="25"/>
        <end position="35"/>
    </location>
</feature>
<evidence type="ECO:0000313" key="4">
    <source>
        <dbReference type="Proteomes" id="UP000799118"/>
    </source>
</evidence>
<feature type="region of interest" description="Disordered" evidence="1">
    <location>
        <begin position="450"/>
        <end position="511"/>
    </location>
</feature>
<feature type="compositionally biased region" description="Acidic residues" evidence="1">
    <location>
        <begin position="139"/>
        <end position="163"/>
    </location>
</feature>
<dbReference type="Pfam" id="PF20149">
    <property type="entry name" value="DUF6532"/>
    <property type="match status" value="1"/>
</dbReference>
<feature type="region of interest" description="Disordered" evidence="1">
    <location>
        <begin position="1"/>
        <end position="163"/>
    </location>
</feature>
<feature type="compositionally biased region" description="Polar residues" evidence="1">
    <location>
        <begin position="70"/>
        <end position="106"/>
    </location>
</feature>
<dbReference type="AlphaFoldDB" id="A0A6A4GVU0"/>
<reference evidence="3" key="1">
    <citation type="journal article" date="2019" name="Environ. Microbiol.">
        <title>Fungal ecological strategies reflected in gene transcription - a case study of two litter decomposers.</title>
        <authorList>
            <person name="Barbi F."/>
            <person name="Kohler A."/>
            <person name="Barry K."/>
            <person name="Baskaran P."/>
            <person name="Daum C."/>
            <person name="Fauchery L."/>
            <person name="Ihrmark K."/>
            <person name="Kuo A."/>
            <person name="LaButti K."/>
            <person name="Lipzen A."/>
            <person name="Morin E."/>
            <person name="Grigoriev I.V."/>
            <person name="Henrissat B."/>
            <person name="Lindahl B."/>
            <person name="Martin F."/>
        </authorList>
    </citation>
    <scope>NUCLEOTIDE SEQUENCE</scope>
    <source>
        <strain evidence="3">JB14</strain>
    </source>
</reference>
<dbReference type="Proteomes" id="UP000799118">
    <property type="component" value="Unassembled WGS sequence"/>
</dbReference>
<evidence type="ECO:0000256" key="1">
    <source>
        <dbReference type="SAM" id="MobiDB-lite"/>
    </source>
</evidence>
<organism evidence="3 4">
    <name type="scientific">Gymnopus androsaceus JB14</name>
    <dbReference type="NCBI Taxonomy" id="1447944"/>
    <lineage>
        <taxon>Eukaryota</taxon>
        <taxon>Fungi</taxon>
        <taxon>Dikarya</taxon>
        <taxon>Basidiomycota</taxon>
        <taxon>Agaricomycotina</taxon>
        <taxon>Agaricomycetes</taxon>
        <taxon>Agaricomycetidae</taxon>
        <taxon>Agaricales</taxon>
        <taxon>Marasmiineae</taxon>
        <taxon>Omphalotaceae</taxon>
        <taxon>Gymnopus</taxon>
    </lineage>
</organism>
<evidence type="ECO:0000259" key="2">
    <source>
        <dbReference type="Pfam" id="PF20149"/>
    </source>
</evidence>
<feature type="compositionally biased region" description="Basic and acidic residues" evidence="1">
    <location>
        <begin position="470"/>
        <end position="487"/>
    </location>
</feature>
<sequence length="669" mass="71804">MVNGQKRPRQESSSSRPGKKPLLDVQNQGSATKPTHQSKGKPGKTLKPNMFVKHGGVKPSTHSKARAGKANNNASDTETKSAQGSTRLSDYKSTLNVSAPAAQSQARAEKPYSDESDQEARLNSTENQFLDDVLPEREDLPEEPNSDGNELEDSEQDTDGEEEDNAFQDVTNASGSKPRVNKEGSHKVLLSEFENRKLALFAKCCARKATCLVAMCPEDPLYSWPTFTEEFERLVKEGRCLDFVESLEQINGDPEGRDKLMNYGCSAVRYDLGKETRIRTGQFYDIPGTRSSTEMISVVTWLLKDRRYHHSQVDLEMRTTDNFPFRTPLLAYILRGYFIEGRPKRDSLLIATLHRERRIPVALIVMATVLIGHAIQEFASGYQMIHALTTTNLVSHYRSVAETMSNLQQQAAPYVERLRTDLYEAMMSAGPQIIPSQTYDYAALNQFASKPEESDQPVGDENGRGSTTETHVDVNEEHGDDHGRVNDGEATDPEPGSQGGPKHDHSALDDENGLAEGDKQIIQHAPKILQASEGLAQTSAGLFQASAGVSQASAGLFQASAGASQASAGLFQASGVFSQASAGLSQASAGVSQASAGLFQASAGVSQVSAGLSQASAGLFQASAGVSQASAGLAQASRGSSQASAGLSQASAGVSQVPLKVSRVSLKMG</sequence>
<keyword evidence="4" id="KW-1185">Reference proteome</keyword>
<dbReference type="InterPro" id="IPR045341">
    <property type="entry name" value="DUF6532"/>
</dbReference>
<name>A0A6A4GVU0_9AGAR</name>
<accession>A0A6A4GVU0</accession>
<protein>
    <recommendedName>
        <fullName evidence="2">DUF6532 domain-containing protein</fullName>
    </recommendedName>
</protein>
<feature type="domain" description="DUF6532" evidence="2">
    <location>
        <begin position="260"/>
        <end position="404"/>
    </location>
</feature>
<evidence type="ECO:0000313" key="3">
    <source>
        <dbReference type="EMBL" id="KAE9389175.1"/>
    </source>
</evidence>